<evidence type="ECO:0000256" key="5">
    <source>
        <dbReference type="ARBA" id="ARBA00022519"/>
    </source>
</evidence>
<feature type="transmembrane region" description="Helical" evidence="9">
    <location>
        <begin position="396"/>
        <end position="416"/>
    </location>
</feature>
<dbReference type="Gene3D" id="1.20.1640.10">
    <property type="entry name" value="Multidrug efflux transporter AcrB transmembrane domain"/>
    <property type="match status" value="2"/>
</dbReference>
<dbReference type="Proteomes" id="UP001595453">
    <property type="component" value="Unassembled WGS sequence"/>
</dbReference>
<dbReference type="RefSeq" id="WP_377120402.1">
    <property type="nucleotide sequence ID" value="NZ_JBHRSD010000002.1"/>
</dbReference>
<feature type="transmembrane region" description="Helical" evidence="9">
    <location>
        <begin position="12"/>
        <end position="31"/>
    </location>
</feature>
<proteinExistence type="inferred from homology"/>
<dbReference type="InterPro" id="IPR004764">
    <property type="entry name" value="MdtF-like"/>
</dbReference>
<dbReference type="PRINTS" id="PR00702">
    <property type="entry name" value="ACRIFLAVINRP"/>
</dbReference>
<dbReference type="NCBIfam" id="TIGR00915">
    <property type="entry name" value="2A0602"/>
    <property type="match status" value="1"/>
</dbReference>
<comment type="subcellular location">
    <subcellularLocation>
        <location evidence="1 9">Cell inner membrane</location>
        <topology evidence="1 9">Multi-pass membrane protein</topology>
    </subcellularLocation>
</comment>
<feature type="transmembrane region" description="Helical" evidence="9">
    <location>
        <begin position="369"/>
        <end position="390"/>
    </location>
</feature>
<feature type="transmembrane region" description="Helical" evidence="9">
    <location>
        <begin position="894"/>
        <end position="914"/>
    </location>
</feature>
<feature type="transmembrane region" description="Helical" evidence="9">
    <location>
        <begin position="537"/>
        <end position="554"/>
    </location>
</feature>
<feature type="transmembrane region" description="Helical" evidence="9">
    <location>
        <begin position="966"/>
        <end position="985"/>
    </location>
</feature>
<dbReference type="EMBL" id="JBHRSD010000002">
    <property type="protein sequence ID" value="MFC3031302.1"/>
    <property type="molecule type" value="Genomic_DNA"/>
</dbReference>
<comment type="similarity">
    <text evidence="2 9">Belongs to the resistance-nodulation-cell division (RND) (TC 2.A.6) family.</text>
</comment>
<dbReference type="PANTHER" id="PTHR32063">
    <property type="match status" value="1"/>
</dbReference>
<feature type="transmembrane region" description="Helical" evidence="9">
    <location>
        <begin position="473"/>
        <end position="500"/>
    </location>
</feature>
<keyword evidence="11" id="KW-1185">Reference proteome</keyword>
<dbReference type="NCBIfam" id="NF000282">
    <property type="entry name" value="RND_permease_1"/>
    <property type="match status" value="1"/>
</dbReference>
<evidence type="ECO:0000256" key="7">
    <source>
        <dbReference type="ARBA" id="ARBA00022989"/>
    </source>
</evidence>
<gene>
    <name evidence="10" type="ORF">ACFOEE_02015</name>
</gene>
<dbReference type="InterPro" id="IPR001036">
    <property type="entry name" value="Acrflvin-R"/>
</dbReference>
<keyword evidence="4" id="KW-1003">Cell membrane</keyword>
<feature type="transmembrane region" description="Helical" evidence="9">
    <location>
        <begin position="437"/>
        <end position="461"/>
    </location>
</feature>
<evidence type="ECO:0000256" key="8">
    <source>
        <dbReference type="ARBA" id="ARBA00023136"/>
    </source>
</evidence>
<keyword evidence="6 9" id="KW-0812">Transmembrane</keyword>
<evidence type="ECO:0000256" key="2">
    <source>
        <dbReference type="ARBA" id="ARBA00010942"/>
    </source>
</evidence>
<dbReference type="SUPFAM" id="SSF82714">
    <property type="entry name" value="Multidrug efflux transporter AcrB TolC docking domain, DN and DC subdomains"/>
    <property type="match status" value="2"/>
</dbReference>
<keyword evidence="8 9" id="KW-0472">Membrane</keyword>
<keyword evidence="7 9" id="KW-1133">Transmembrane helix</keyword>
<comment type="caution">
    <text evidence="10">The sequence shown here is derived from an EMBL/GenBank/DDBJ whole genome shotgun (WGS) entry which is preliminary data.</text>
</comment>
<dbReference type="SUPFAM" id="SSF82693">
    <property type="entry name" value="Multidrug efflux transporter AcrB pore domain, PN1, PN2, PC1 and PC2 subdomains"/>
    <property type="match status" value="3"/>
</dbReference>
<accession>A0ABV7CFE5</accession>
<protein>
    <recommendedName>
        <fullName evidence="9">Efflux pump membrane transporter</fullName>
    </recommendedName>
</protein>
<dbReference type="SUPFAM" id="SSF82866">
    <property type="entry name" value="Multidrug efflux transporter AcrB transmembrane domain"/>
    <property type="match status" value="2"/>
</dbReference>
<keyword evidence="5 9" id="KW-0997">Cell inner membrane</keyword>
<evidence type="ECO:0000313" key="10">
    <source>
        <dbReference type="EMBL" id="MFC3031302.1"/>
    </source>
</evidence>
<sequence>MFSRYFIDRPIFAFVISIVMVLAGLAAMRSLPIAQYPEIAPPVVQVTAVYPGASADVLEQTVAAPLENTITGVEGMMYMESTSTSSGVTSIAVTFEIGTDVDQAAVDVNNRVKQVEARLPEETRRQGVVVAKGSSSFLQVHAFYSPDNSRSSLWTSNYVTMNILDRIKRIPGTTNVQIFGAKDYAMRIWLRPDVMSQLAVTVEEVTAAIREQNSQYAAGTIGATPIGNNPQELVYSVTAKGRLSTPEEFANVIIRANQDGSTLRLKDIARVELGSKDYNFAGTINGKEAVLLGIFLQPGANALDVANEVEATVNELKEAFPEGLANSIPYDTTRFVEVSIREVLKTLVEAMVLVFLVVYLFLQNWRATLIPSLAVPVSLLGTFAGLYMLGYSINTLTLFGMVLSIGIVVDDAIVVLENVERIMHEQHLSPRDAAIKAMQEVSGPVVAIVLVLCSVFVPIAFLGGLTGELFRQFAITISISVSLSGIVALTMTPALCVAILRPEHKQTAKFFLWFNEWFKRVTGRYVSTVSFMVRRGLVGLTLMLVMVSATLFLWKLTPNSLVPDEDQGYYISAVFLPDGSSLERTNEVVKQVVEAIQSNPANENVVAFTGFDFIGNGYKASAATIFVTQTHWDDREIDVKSLVGELYMKTAHINEALVLAFNPPAIMGLGNTGGFEIFVQNKGDGGVDKLKHGMNLMMAEAQKSPIIDGLQTLWRPDAPQLKVEMDREQAHAMGVNINSAFNALAANLGNYYVNDFNKFGRVWQVIVSADAEYRMKPEDVGRIYVKSNRGEMVPISAFTKIEYSRGPESLSRYNNLSAVKLIGNAAPGYSSGQAIAEMERIAKAVLPPDMGYDWTGSAFQEKRSSGTTGLALGLAVVMVFLILAALYERWSLPVSVLLALPFGTFGALVSVWITGMTNDVYFQIGLVTLLGLASKNAILIVEYALMKYQEGWSASAAALEAARLRFRPIIMTSLAFILGVVPLVMSSGAGAGARLSVGTGVMGGMMAATFLAVFFVPLFFFWLMARRVGEKRSRDEIAAEIAEHHKKEHVDTDEGLA</sequence>
<dbReference type="InterPro" id="IPR027463">
    <property type="entry name" value="AcrB_DN_DC_subdom"/>
</dbReference>
<reference evidence="11" key="1">
    <citation type="journal article" date="2019" name="Int. J. Syst. Evol. Microbiol.">
        <title>The Global Catalogue of Microorganisms (GCM) 10K type strain sequencing project: providing services to taxonomists for standard genome sequencing and annotation.</title>
        <authorList>
            <consortium name="The Broad Institute Genomics Platform"/>
            <consortium name="The Broad Institute Genome Sequencing Center for Infectious Disease"/>
            <person name="Wu L."/>
            <person name="Ma J."/>
        </authorList>
    </citation>
    <scope>NUCLEOTIDE SEQUENCE [LARGE SCALE GENOMIC DNA]</scope>
    <source>
        <strain evidence="11">KCTC 42730</strain>
    </source>
</reference>
<feature type="transmembrane region" description="Helical" evidence="9">
    <location>
        <begin position="343"/>
        <end position="362"/>
    </location>
</feature>
<name>A0ABV7CFE5_9GAMM</name>
<dbReference type="Pfam" id="PF00873">
    <property type="entry name" value="ACR_tran"/>
    <property type="match status" value="1"/>
</dbReference>
<evidence type="ECO:0000256" key="9">
    <source>
        <dbReference type="RuleBase" id="RU364070"/>
    </source>
</evidence>
<evidence type="ECO:0000256" key="6">
    <source>
        <dbReference type="ARBA" id="ARBA00022692"/>
    </source>
</evidence>
<dbReference type="Gene3D" id="3.30.2090.10">
    <property type="entry name" value="Multidrug efflux transporter AcrB TolC docking domain, DN and DC subdomains"/>
    <property type="match status" value="2"/>
</dbReference>
<dbReference type="PANTHER" id="PTHR32063:SF13">
    <property type="entry name" value="MULTIDRUG EFFLUX PUMP SUBUNIT ACRB-RELATED"/>
    <property type="match status" value="1"/>
</dbReference>
<organism evidence="10 11">
    <name type="scientific">Pseudoalteromonas fenneropenaei</name>
    <dbReference type="NCBI Taxonomy" id="1737459"/>
    <lineage>
        <taxon>Bacteria</taxon>
        <taxon>Pseudomonadati</taxon>
        <taxon>Pseudomonadota</taxon>
        <taxon>Gammaproteobacteria</taxon>
        <taxon>Alteromonadales</taxon>
        <taxon>Pseudoalteromonadaceae</taxon>
        <taxon>Pseudoalteromonas</taxon>
    </lineage>
</organism>
<dbReference type="Gene3D" id="3.30.70.1430">
    <property type="entry name" value="Multidrug efflux transporter AcrB pore domain"/>
    <property type="match status" value="2"/>
</dbReference>
<keyword evidence="3 9" id="KW-0813">Transport</keyword>
<dbReference type="Gene3D" id="3.30.70.1320">
    <property type="entry name" value="Multidrug efflux transporter AcrB pore domain like"/>
    <property type="match status" value="1"/>
</dbReference>
<dbReference type="Gene3D" id="3.30.70.1440">
    <property type="entry name" value="Multidrug efflux transporter AcrB pore domain"/>
    <property type="match status" value="1"/>
</dbReference>
<feature type="transmembrane region" description="Helical" evidence="9">
    <location>
        <begin position="920"/>
        <end position="945"/>
    </location>
</feature>
<evidence type="ECO:0000256" key="4">
    <source>
        <dbReference type="ARBA" id="ARBA00022475"/>
    </source>
</evidence>
<feature type="transmembrane region" description="Helical" evidence="9">
    <location>
        <begin position="1005"/>
        <end position="1025"/>
    </location>
</feature>
<feature type="transmembrane region" description="Helical" evidence="9">
    <location>
        <begin position="869"/>
        <end position="887"/>
    </location>
</feature>
<evidence type="ECO:0000256" key="3">
    <source>
        <dbReference type="ARBA" id="ARBA00022448"/>
    </source>
</evidence>
<evidence type="ECO:0000256" key="1">
    <source>
        <dbReference type="ARBA" id="ARBA00004429"/>
    </source>
</evidence>
<evidence type="ECO:0000313" key="11">
    <source>
        <dbReference type="Proteomes" id="UP001595453"/>
    </source>
</evidence>